<organism evidence="2">
    <name type="scientific">Niallia circulans</name>
    <name type="common">Bacillus circulans</name>
    <dbReference type="NCBI Taxonomy" id="1397"/>
    <lineage>
        <taxon>Bacteria</taxon>
        <taxon>Bacillati</taxon>
        <taxon>Bacillota</taxon>
        <taxon>Bacilli</taxon>
        <taxon>Bacillales</taxon>
        <taxon>Bacillaceae</taxon>
        <taxon>Niallia</taxon>
    </lineage>
</organism>
<proteinExistence type="predicted"/>
<accession>A0A941G9N2</accession>
<sequence>MKDSLLKRLEGYFKKEKDSSKGYEKALEKHQEELIKLQAELKEKELKLKEFHKMYLLSQITEETYKQEKEVVDTLKTKIADVQQDMKLIETYKDEDARQIVADFEANHGEYGREKQKEITKLQYELLEAKDAYLSKLVEASEQYDKLINPERKLQQLKVKLGIQKATYVSGSHDALNLISLGDGYESLRIEQPEIFDALQYGRKPSKLEKAVKDAKEKGTI</sequence>
<gene>
    <name evidence="2" type="ORF">KD144_03380</name>
</gene>
<dbReference type="EMBL" id="JAGTPX010000002">
    <property type="protein sequence ID" value="MBR8668574.1"/>
    <property type="molecule type" value="Genomic_DNA"/>
</dbReference>
<evidence type="ECO:0000313" key="2">
    <source>
        <dbReference type="EMBL" id="MBR8668574.1"/>
    </source>
</evidence>
<keyword evidence="1" id="KW-0175">Coiled coil</keyword>
<name>A0A941G9N2_NIACI</name>
<comment type="caution">
    <text evidence="2">The sequence shown here is derived from an EMBL/GenBank/DDBJ whole genome shotgun (WGS) entry which is preliminary data.</text>
</comment>
<protein>
    <submittedName>
        <fullName evidence="2">Uncharacterized protein</fullName>
    </submittedName>
</protein>
<dbReference type="RefSeq" id="WP_212117147.1">
    <property type="nucleotide sequence ID" value="NZ_JAGTPX020000002.1"/>
</dbReference>
<reference evidence="2" key="1">
    <citation type="submission" date="2021-04" db="EMBL/GenBank/DDBJ databases">
        <title>Genomic analysis of electroactive and textile dye degrading Bacillus circulans strain: DC10 isolated from constructed wetland-microbial fuel cells treating textile dye wastewaters.</title>
        <authorList>
            <person name="Patel D.U."/>
            <person name="Desai C.R."/>
        </authorList>
    </citation>
    <scope>NUCLEOTIDE SEQUENCE</scope>
    <source>
        <strain evidence="2">DC10</strain>
    </source>
</reference>
<feature type="coiled-coil region" evidence="1">
    <location>
        <begin position="13"/>
        <end position="85"/>
    </location>
</feature>
<dbReference type="AlphaFoldDB" id="A0A941G9N2"/>
<evidence type="ECO:0000256" key="1">
    <source>
        <dbReference type="SAM" id="Coils"/>
    </source>
</evidence>